<name>A0A3S2PXH0_ORYJA</name>
<proteinExistence type="predicted"/>
<dbReference type="InterPro" id="IPR054323">
    <property type="entry name" value="SPMIP1_C"/>
</dbReference>
<evidence type="ECO:0000259" key="2">
    <source>
        <dbReference type="Pfam" id="PF22589"/>
    </source>
</evidence>
<dbReference type="AlphaFoldDB" id="A0A3S2PXH0"/>
<organism evidence="3 4">
    <name type="scientific">Oryzias javanicus</name>
    <name type="common">Javanese ricefish</name>
    <name type="synonym">Aplocheilus javanicus</name>
    <dbReference type="NCBI Taxonomy" id="123683"/>
    <lineage>
        <taxon>Eukaryota</taxon>
        <taxon>Metazoa</taxon>
        <taxon>Chordata</taxon>
        <taxon>Craniata</taxon>
        <taxon>Vertebrata</taxon>
        <taxon>Euteleostomi</taxon>
        <taxon>Actinopterygii</taxon>
        <taxon>Neopterygii</taxon>
        <taxon>Teleostei</taxon>
        <taxon>Neoteleostei</taxon>
        <taxon>Acanthomorphata</taxon>
        <taxon>Ovalentaria</taxon>
        <taxon>Atherinomorphae</taxon>
        <taxon>Beloniformes</taxon>
        <taxon>Adrianichthyidae</taxon>
        <taxon>Oryziinae</taxon>
        <taxon>Oryzias</taxon>
    </lineage>
</organism>
<dbReference type="OrthoDB" id="410807at2759"/>
<reference evidence="3 4" key="1">
    <citation type="submission" date="2018-11" db="EMBL/GenBank/DDBJ databases">
        <authorList>
            <person name="Lopez-Roques C."/>
            <person name="Donnadieu C."/>
            <person name="Bouchez O."/>
            <person name="Klopp C."/>
            <person name="Cabau C."/>
            <person name="Zahm M."/>
        </authorList>
    </citation>
    <scope>NUCLEOTIDE SEQUENCE [LARGE SCALE GENOMIC DNA]</scope>
    <source>
        <strain evidence="3">RS831</strain>
        <tissue evidence="3">Whole body</tissue>
    </source>
</reference>
<gene>
    <name evidence="3" type="ORF">OJAV_G00038740</name>
</gene>
<feature type="region of interest" description="Disordered" evidence="1">
    <location>
        <begin position="81"/>
        <end position="155"/>
    </location>
</feature>
<protein>
    <recommendedName>
        <fullName evidence="2">Sperm microtubule inner protein 1 C-terminal domain-containing protein</fullName>
    </recommendedName>
</protein>
<evidence type="ECO:0000313" key="4">
    <source>
        <dbReference type="Proteomes" id="UP000283210"/>
    </source>
</evidence>
<sequence length="219" mass="24968">MIVLDPCYLILVHRQQLSSASHHDHSSAEGVLLRNLQQKMRGQLTTQSQNFYKEQIQKEMLTRLAWKSRYARLYPSTLSLQNGTESMQLPPLPPDTRTPEKQNPPPQPPSLASTIAKDQRQPAPTLVKPASPRSRKICLQDSSHPQGNGRSLHLQRRGPFRPEEKFNFPLLSSWEYGWRLGDYTLDYRTPSHARSAVVEKTFYSKNGVFRTVSATDSMG</sequence>
<feature type="compositionally biased region" description="Polar residues" evidence="1">
    <location>
        <begin position="140"/>
        <end position="149"/>
    </location>
</feature>
<dbReference type="Proteomes" id="UP000283210">
    <property type="component" value="Chromosome 5"/>
</dbReference>
<feature type="domain" description="Sperm microtubule inner protein 1 C-terminal" evidence="2">
    <location>
        <begin position="88"/>
        <end position="210"/>
    </location>
</feature>
<evidence type="ECO:0000313" key="3">
    <source>
        <dbReference type="EMBL" id="RVE72505.1"/>
    </source>
</evidence>
<dbReference type="PANTHER" id="PTHR35826">
    <property type="entry name" value="PROTEIN ATP6V1FNB-LIKE"/>
    <property type="match status" value="1"/>
</dbReference>
<dbReference type="PANTHER" id="PTHR35826:SF5">
    <property type="entry name" value="GENE 45521-RELATED"/>
    <property type="match status" value="1"/>
</dbReference>
<evidence type="ECO:0000256" key="1">
    <source>
        <dbReference type="SAM" id="MobiDB-lite"/>
    </source>
</evidence>
<feature type="compositionally biased region" description="Pro residues" evidence="1">
    <location>
        <begin position="90"/>
        <end position="109"/>
    </location>
</feature>
<keyword evidence="4" id="KW-1185">Reference proteome</keyword>
<dbReference type="EMBL" id="CM012441">
    <property type="protein sequence ID" value="RVE72505.1"/>
    <property type="molecule type" value="Genomic_DNA"/>
</dbReference>
<dbReference type="Pfam" id="PF22589">
    <property type="entry name" value="SPMIP1"/>
    <property type="match status" value="1"/>
</dbReference>
<accession>A0A3S2PXH0</accession>
<reference evidence="3 4" key="2">
    <citation type="submission" date="2019-01" db="EMBL/GenBank/DDBJ databases">
        <title>A chromosome length genome reference of the Java medaka (oryzias javanicus).</title>
        <authorList>
            <person name="Herpin A."/>
            <person name="Takehana Y."/>
            <person name="Naruse K."/>
            <person name="Ansai S."/>
            <person name="Kawaguchi M."/>
        </authorList>
    </citation>
    <scope>NUCLEOTIDE SEQUENCE [LARGE SCALE GENOMIC DNA]</scope>
    <source>
        <strain evidence="3">RS831</strain>
        <tissue evidence="3">Whole body</tissue>
    </source>
</reference>